<dbReference type="AlphaFoldDB" id="A0A835TRA2"/>
<keyword evidence="5" id="KW-1185">Reference proteome</keyword>
<keyword evidence="2" id="KW-0472">Membrane</keyword>
<proteinExistence type="predicted"/>
<keyword evidence="2" id="KW-0812">Transmembrane</keyword>
<feature type="transmembrane region" description="Helical" evidence="2">
    <location>
        <begin position="23"/>
        <end position="45"/>
    </location>
</feature>
<evidence type="ECO:0000256" key="1">
    <source>
        <dbReference type="SAM" id="MobiDB-lite"/>
    </source>
</evidence>
<dbReference type="EMBL" id="JADDUC020000028">
    <property type="protein sequence ID" value="KAI1231013.1"/>
    <property type="molecule type" value="Genomic_DNA"/>
</dbReference>
<accession>A0A835TRA2</accession>
<evidence type="ECO:0000313" key="4">
    <source>
        <dbReference type="EMBL" id="KAI1231013.1"/>
    </source>
</evidence>
<reference evidence="4" key="3">
    <citation type="submission" date="2022-01" db="EMBL/GenBank/DDBJ databases">
        <authorList>
            <person name="Rubenstein D.R."/>
        </authorList>
    </citation>
    <scope>NUCLEOTIDE SEQUENCE</scope>
    <source>
        <strain evidence="4">SS15</strain>
        <tissue evidence="4">Liver</tissue>
    </source>
</reference>
<sequence>MGLCSPGDIGGCSPGDTGGASPGAHGVCALLVSMVGVHLVTWMGVHLVTRMFTWCPWSLCQPGFTGASAHLVPMGFVLIYTSGVGAHLVPMGLKDGDAGDDGHSVAEGDMYRYSEDEDSEGEDKSDGELVVLTD</sequence>
<name>A0A835TRA2_9PASS</name>
<protein>
    <submittedName>
        <fullName evidence="3">Uncharacterized protein</fullName>
    </submittedName>
</protein>
<dbReference type="EMBL" id="JADDUC010000339">
    <property type="protein sequence ID" value="KAG0114139.1"/>
    <property type="molecule type" value="Genomic_DNA"/>
</dbReference>
<evidence type="ECO:0000313" key="5">
    <source>
        <dbReference type="Proteomes" id="UP000618051"/>
    </source>
</evidence>
<reference evidence="4 5" key="2">
    <citation type="journal article" date="2021" name="J. Hered.">
        <title>Feather Gene Expression Elucidates the Developmental Basis of Plumage Iridescence in African Starlings.</title>
        <authorList>
            <person name="Rubenstein D.R."/>
            <person name="Corvelo A."/>
            <person name="MacManes M.D."/>
            <person name="Maia R."/>
            <person name="Narzisi G."/>
            <person name="Rousaki A."/>
            <person name="Vandenabeele P."/>
            <person name="Shawkey M.D."/>
            <person name="Solomon J."/>
        </authorList>
    </citation>
    <scope>NUCLEOTIDE SEQUENCE [LARGE SCALE GENOMIC DNA]</scope>
    <source>
        <strain evidence="4">SS15</strain>
    </source>
</reference>
<gene>
    <name evidence="4" type="ORF">IHE44_0008452</name>
    <name evidence="3" type="ORF">IHE44_008797</name>
</gene>
<dbReference type="Proteomes" id="UP000618051">
    <property type="component" value="Unassembled WGS sequence"/>
</dbReference>
<keyword evidence="2" id="KW-1133">Transmembrane helix</keyword>
<feature type="compositionally biased region" description="Basic and acidic residues" evidence="1">
    <location>
        <begin position="97"/>
        <end position="114"/>
    </location>
</feature>
<evidence type="ECO:0000256" key="2">
    <source>
        <dbReference type="SAM" id="Phobius"/>
    </source>
</evidence>
<feature type="region of interest" description="Disordered" evidence="1">
    <location>
        <begin position="97"/>
        <end position="134"/>
    </location>
</feature>
<reference evidence="3" key="1">
    <citation type="submission" date="2020-10" db="EMBL/GenBank/DDBJ databases">
        <title>Feather gene expression reveals the developmental basis of iridescence in African starlings.</title>
        <authorList>
            <person name="Rubenstein D.R."/>
        </authorList>
    </citation>
    <scope>NUCLEOTIDE SEQUENCE</scope>
    <source>
        <strain evidence="3">SS15</strain>
        <tissue evidence="3">Liver</tissue>
    </source>
</reference>
<comment type="caution">
    <text evidence="3">The sequence shown here is derived from an EMBL/GenBank/DDBJ whole genome shotgun (WGS) entry which is preliminary data.</text>
</comment>
<evidence type="ECO:0000313" key="3">
    <source>
        <dbReference type="EMBL" id="KAG0114139.1"/>
    </source>
</evidence>
<organism evidence="3">
    <name type="scientific">Lamprotornis superbus</name>
    <dbReference type="NCBI Taxonomy" id="245042"/>
    <lineage>
        <taxon>Eukaryota</taxon>
        <taxon>Metazoa</taxon>
        <taxon>Chordata</taxon>
        <taxon>Craniata</taxon>
        <taxon>Vertebrata</taxon>
        <taxon>Euteleostomi</taxon>
        <taxon>Archelosauria</taxon>
        <taxon>Archosauria</taxon>
        <taxon>Dinosauria</taxon>
        <taxon>Saurischia</taxon>
        <taxon>Theropoda</taxon>
        <taxon>Coelurosauria</taxon>
        <taxon>Aves</taxon>
        <taxon>Neognathae</taxon>
        <taxon>Neoaves</taxon>
        <taxon>Telluraves</taxon>
        <taxon>Australaves</taxon>
        <taxon>Passeriformes</taxon>
        <taxon>Sturnidae</taxon>
        <taxon>Lamprotornis</taxon>
    </lineage>
</organism>